<evidence type="ECO:0000313" key="6">
    <source>
        <dbReference type="Proteomes" id="UP000037069"/>
    </source>
</evidence>
<dbReference type="AlphaFoldDB" id="A0A0L0CGJ0"/>
<evidence type="ECO:0000256" key="2">
    <source>
        <dbReference type="ARBA" id="ARBA00022771"/>
    </source>
</evidence>
<evidence type="ECO:0000256" key="3">
    <source>
        <dbReference type="ARBA" id="ARBA00022833"/>
    </source>
</evidence>
<dbReference type="OrthoDB" id="7817712at2759"/>
<evidence type="ECO:0000256" key="1">
    <source>
        <dbReference type="ARBA" id="ARBA00022723"/>
    </source>
</evidence>
<dbReference type="EMBL" id="JRES01000409">
    <property type="protein sequence ID" value="KNC31518.1"/>
    <property type="molecule type" value="Genomic_DNA"/>
</dbReference>
<dbReference type="Pfam" id="PF04500">
    <property type="entry name" value="FLYWCH"/>
    <property type="match status" value="6"/>
</dbReference>
<organism evidence="5 6">
    <name type="scientific">Lucilia cuprina</name>
    <name type="common">Green bottle fly</name>
    <name type="synonym">Australian sheep blowfly</name>
    <dbReference type="NCBI Taxonomy" id="7375"/>
    <lineage>
        <taxon>Eukaryota</taxon>
        <taxon>Metazoa</taxon>
        <taxon>Ecdysozoa</taxon>
        <taxon>Arthropoda</taxon>
        <taxon>Hexapoda</taxon>
        <taxon>Insecta</taxon>
        <taxon>Pterygota</taxon>
        <taxon>Neoptera</taxon>
        <taxon>Endopterygota</taxon>
        <taxon>Diptera</taxon>
        <taxon>Brachycera</taxon>
        <taxon>Muscomorpha</taxon>
        <taxon>Oestroidea</taxon>
        <taxon>Calliphoridae</taxon>
        <taxon>Luciliinae</taxon>
        <taxon>Lucilia</taxon>
    </lineage>
</organism>
<reference evidence="5 6" key="1">
    <citation type="journal article" date="2015" name="Nat. Commun.">
        <title>Lucilia cuprina genome unlocks parasitic fly biology to underpin future interventions.</title>
        <authorList>
            <person name="Anstead C.A."/>
            <person name="Korhonen P.K."/>
            <person name="Young N.D."/>
            <person name="Hall R.S."/>
            <person name="Jex A.R."/>
            <person name="Murali S.C."/>
            <person name="Hughes D.S."/>
            <person name="Lee S.F."/>
            <person name="Perry T."/>
            <person name="Stroehlein A.J."/>
            <person name="Ansell B.R."/>
            <person name="Breugelmans B."/>
            <person name="Hofmann A."/>
            <person name="Qu J."/>
            <person name="Dugan S."/>
            <person name="Lee S.L."/>
            <person name="Chao H."/>
            <person name="Dinh H."/>
            <person name="Han Y."/>
            <person name="Doddapaneni H.V."/>
            <person name="Worley K.C."/>
            <person name="Muzny D.M."/>
            <person name="Ioannidis P."/>
            <person name="Waterhouse R.M."/>
            <person name="Zdobnov E.M."/>
            <person name="James P.J."/>
            <person name="Bagnall N.H."/>
            <person name="Kotze A.C."/>
            <person name="Gibbs R.A."/>
            <person name="Richards S."/>
            <person name="Batterham P."/>
            <person name="Gasser R.B."/>
        </authorList>
    </citation>
    <scope>NUCLEOTIDE SEQUENCE [LARGE SCALE GENOMIC DNA]</scope>
    <source>
        <strain evidence="5 6">LS</strain>
        <tissue evidence="5">Full body</tissue>
    </source>
</reference>
<dbReference type="Gene3D" id="2.20.25.240">
    <property type="match status" value="6"/>
</dbReference>
<proteinExistence type="predicted"/>
<feature type="domain" description="FLYWCH-type" evidence="4">
    <location>
        <begin position="81"/>
        <end position="134"/>
    </location>
</feature>
<gene>
    <name evidence="5" type="ORF">FF38_12839</name>
</gene>
<dbReference type="OMA" id="IYNGHMY"/>
<dbReference type="Proteomes" id="UP000037069">
    <property type="component" value="Unassembled WGS sequence"/>
</dbReference>
<dbReference type="GO" id="GO:0008270">
    <property type="term" value="F:zinc ion binding"/>
    <property type="evidence" value="ECO:0007669"/>
    <property type="project" value="UniProtKB-KW"/>
</dbReference>
<feature type="domain" description="FLYWCH-type" evidence="4">
    <location>
        <begin position="173"/>
        <end position="230"/>
    </location>
</feature>
<dbReference type="InterPro" id="IPR040312">
    <property type="entry name" value="FWCH1/FWCH2"/>
</dbReference>
<name>A0A0L0CGJ0_LUCCU</name>
<feature type="domain" description="FLYWCH-type" evidence="4">
    <location>
        <begin position="275"/>
        <end position="340"/>
    </location>
</feature>
<evidence type="ECO:0000313" key="5">
    <source>
        <dbReference type="EMBL" id="KNC31518.1"/>
    </source>
</evidence>
<evidence type="ECO:0000259" key="4">
    <source>
        <dbReference type="Pfam" id="PF04500"/>
    </source>
</evidence>
<feature type="domain" description="FLYWCH-type" evidence="4">
    <location>
        <begin position="363"/>
        <end position="398"/>
    </location>
</feature>
<keyword evidence="6" id="KW-1185">Reference proteome</keyword>
<feature type="domain" description="FLYWCH-type" evidence="4">
    <location>
        <begin position="450"/>
        <end position="510"/>
    </location>
</feature>
<dbReference type="PANTHER" id="PTHR31665">
    <property type="entry name" value="FLYWCH FAMILY MEMBER 2-RELATED"/>
    <property type="match status" value="1"/>
</dbReference>
<dbReference type="InterPro" id="IPR007588">
    <property type="entry name" value="Znf_FLYWCH"/>
</dbReference>
<accession>A0A0L0CGJ0</accession>
<dbReference type="PANTHER" id="PTHR31665:SF0">
    <property type="entry name" value="FLYWCH FAMILY MEMBER 2"/>
    <property type="match status" value="1"/>
</dbReference>
<comment type="caution">
    <text evidence="5">The sequence shown here is derived from an EMBL/GenBank/DDBJ whole genome shotgun (WGS) entry which is preliminary data.</text>
</comment>
<keyword evidence="2" id="KW-0863">Zinc-finger</keyword>
<sequence>MKLEQKKTNYDNLNVSFTRSVRGNNLLTINGKNYTLNRRIKDACYWECVKVRCKYTKCSARVITKYNRIASLRADKCRRPKNYTVINNYRFVISSQSANTYYLKCANFRKSCRARAIIRKDSMKMQIRDGNHNHPKHLPAKTILIKQENDNVQQQQQQQKQQQPVVNPVSARYIISRRGTQLVFYKYNTYTPNSKLKPESRSRDWKCSMYHKAKCKARLVTKLTSHAIKPVLLVEVKRDLKNEQRRVNKDILPIVRIETKPSLAAAMHTNRDLVFIPGQRGRNLLFYQNYTYSKNNGTGNTTYWKCRIVKNGKPCNARITTFLRPNGLYNVFLTKPEHSHPPSTRLLKNKLKLTEKIKLATNEEKKYWRCNQWWNQKCRSRVCTINDMVIPLNRYHTHEEIVRRKKRVRKNIPADKMLVKSETHEGAANAASTTAGSSIDVTFTFNNFYFTTGQRSSIKLVYAGYHFVKYMENSRGTKWICATRSSTKCRARVRTTKESKLEVLRPDHNHELIKQRFKRPKIKSEAMAGVGGEDVLCGTIVNKQNVE</sequence>
<protein>
    <recommendedName>
        <fullName evidence="4">FLYWCH-type domain-containing protein</fullName>
    </recommendedName>
</protein>
<feature type="domain" description="FLYWCH-type" evidence="4">
    <location>
        <begin position="17"/>
        <end position="71"/>
    </location>
</feature>
<keyword evidence="3" id="KW-0862">Zinc</keyword>
<keyword evidence="1" id="KW-0479">Metal-binding</keyword>